<feature type="transmembrane region" description="Helical" evidence="1">
    <location>
        <begin position="12"/>
        <end position="32"/>
    </location>
</feature>
<evidence type="ECO:0000313" key="3">
    <source>
        <dbReference type="Proteomes" id="UP000694546"/>
    </source>
</evidence>
<evidence type="ECO:0000313" key="2">
    <source>
        <dbReference type="Ensembl" id="ENSGMOP00000056117.1"/>
    </source>
</evidence>
<name>A0A8C5C6D5_GADMO</name>
<reference evidence="2" key="1">
    <citation type="submission" date="2025-08" db="UniProtKB">
        <authorList>
            <consortium name="Ensembl"/>
        </authorList>
    </citation>
    <scope>IDENTIFICATION</scope>
</reference>
<dbReference type="Ensembl" id="ENSGMOT00000070888.1">
    <property type="protein sequence ID" value="ENSGMOP00000056117.1"/>
    <property type="gene ID" value="ENSGMOG00000029117.1"/>
</dbReference>
<dbReference type="Proteomes" id="UP000694546">
    <property type="component" value="Chromosome 3"/>
</dbReference>
<keyword evidence="1" id="KW-0812">Transmembrane</keyword>
<organism evidence="2 3">
    <name type="scientific">Gadus morhua</name>
    <name type="common">Atlantic cod</name>
    <dbReference type="NCBI Taxonomy" id="8049"/>
    <lineage>
        <taxon>Eukaryota</taxon>
        <taxon>Metazoa</taxon>
        <taxon>Chordata</taxon>
        <taxon>Craniata</taxon>
        <taxon>Vertebrata</taxon>
        <taxon>Euteleostomi</taxon>
        <taxon>Actinopterygii</taxon>
        <taxon>Neopterygii</taxon>
        <taxon>Teleostei</taxon>
        <taxon>Neoteleostei</taxon>
        <taxon>Acanthomorphata</taxon>
        <taxon>Zeiogadaria</taxon>
        <taxon>Gadariae</taxon>
        <taxon>Gadiformes</taxon>
        <taxon>Gadoidei</taxon>
        <taxon>Gadidae</taxon>
        <taxon>Gadus</taxon>
    </lineage>
</organism>
<accession>A0A8C5C6D5</accession>
<keyword evidence="3" id="KW-1185">Reference proteome</keyword>
<dbReference type="AlphaFoldDB" id="A0A8C5C6D5"/>
<sequence length="59" mass="6776">MELPFTGFELSFLLIAFIVFSLLSLASIYYEADASRAEQKRYIAKKGHTLWSRVKCTLT</sequence>
<reference evidence="2" key="2">
    <citation type="submission" date="2025-09" db="UniProtKB">
        <authorList>
            <consortium name="Ensembl"/>
        </authorList>
    </citation>
    <scope>IDENTIFICATION</scope>
</reference>
<protein>
    <submittedName>
        <fullName evidence="2">Uncharacterized protein</fullName>
    </submittedName>
</protein>
<evidence type="ECO:0000256" key="1">
    <source>
        <dbReference type="SAM" id="Phobius"/>
    </source>
</evidence>
<keyword evidence="1" id="KW-1133">Transmembrane helix</keyword>
<keyword evidence="1" id="KW-0472">Membrane</keyword>
<proteinExistence type="predicted"/>